<dbReference type="RefSeq" id="WP_023507927.1">
    <property type="nucleotide sequence ID" value="NZ_LN794217.1"/>
</dbReference>
<evidence type="ECO:0000256" key="2">
    <source>
        <dbReference type="ARBA" id="ARBA00009670"/>
    </source>
</evidence>
<dbReference type="SUPFAM" id="SSF56112">
    <property type="entry name" value="Protein kinase-like (PK-like)"/>
    <property type="match status" value="1"/>
</dbReference>
<reference evidence="10 11" key="1">
    <citation type="submission" date="2015-01" db="EMBL/GenBank/DDBJ databases">
        <title>Draft genome sequence of Rickettsia monacensis strain IrR/Munich.</title>
        <authorList>
            <person name="Felsheim R.F."/>
            <person name="Johnson S.L."/>
            <person name="Kurtti T.J."/>
            <person name="Munderloh U.G."/>
        </authorList>
    </citation>
    <scope>NUCLEOTIDE SEQUENCE [LARGE SCALE GENOMIC DNA]</scope>
    <source>
        <strain evidence="10 11">IrR/Munich</strain>
    </source>
</reference>
<evidence type="ECO:0000313" key="10">
    <source>
        <dbReference type="EMBL" id="CEO18044.1"/>
    </source>
</evidence>
<keyword evidence="8" id="KW-0472">Membrane</keyword>
<evidence type="ECO:0000256" key="7">
    <source>
        <dbReference type="ARBA" id="ARBA00022989"/>
    </source>
</evidence>
<sequence>MISNFFNLIRIFRIISKKQILIDLRSPKYFRFIGYILALFFAPVSLIKKSREDYGKRLIDCLSDLGPIYIKFGQTLSTRADLVGAEIADYLRLLQDKLPPFDGGVARKLITKEFLCHSRTPLCHPCENGDPEKTILDSRLRGNDIRESSHDAIPFSHFDDTPIAAASISQVHKAQLITGEYVAVKILRPDIHKKYNRDIKLLYFLAKIISKFSKAKRLKPTKVVDKFHETMKFELDLRLEAAASSELMDNMRNDINVIIPKIYWDLTSENILTTEWLDGTSIYDTLLLKEMGLEPAKISQDFAVMFFNQAYRDGFFHADLHAGNILVNKQGKIILLDFGIMGRLKEKDRLAVAESLFGFLKRDYKLVAKVHLRAGYIPSNTDLDLFAQSCRAVTEPIVGMPTKNISIGKLLAHLFKITEDFGMEVQPELLLLQKTLIMVEGIGRQLDGNVNMWQLAEPWIKKWAVKNLSPEAKLLRLVKHYLDSLEDII</sequence>
<keyword evidence="6" id="KW-0812">Transmembrane</keyword>
<dbReference type="GO" id="GO:0004672">
    <property type="term" value="F:protein kinase activity"/>
    <property type="evidence" value="ECO:0007669"/>
    <property type="project" value="InterPro"/>
</dbReference>
<evidence type="ECO:0000256" key="6">
    <source>
        <dbReference type="ARBA" id="ARBA00022692"/>
    </source>
</evidence>
<dbReference type="STRING" id="109232.RMONA_08500"/>
<dbReference type="Pfam" id="PF03109">
    <property type="entry name" value="ABC1"/>
    <property type="match status" value="1"/>
</dbReference>
<proteinExistence type="inferred from homology"/>
<evidence type="ECO:0000313" key="11">
    <source>
        <dbReference type="Proteomes" id="UP000018149"/>
    </source>
</evidence>
<organism evidence="10 11">
    <name type="scientific">Rickettsia monacensis</name>
    <dbReference type="NCBI Taxonomy" id="109232"/>
    <lineage>
        <taxon>Bacteria</taxon>
        <taxon>Pseudomonadati</taxon>
        <taxon>Pseudomonadota</taxon>
        <taxon>Alphaproteobacteria</taxon>
        <taxon>Rickettsiales</taxon>
        <taxon>Rickettsiaceae</taxon>
        <taxon>Rickettsieae</taxon>
        <taxon>Rickettsia</taxon>
        <taxon>spotted fever group</taxon>
    </lineage>
</organism>
<accession>A0A0B7J6P4</accession>
<dbReference type="PROSITE" id="PS50011">
    <property type="entry name" value="PROTEIN_KINASE_DOM"/>
    <property type="match status" value="1"/>
</dbReference>
<evidence type="ECO:0000256" key="3">
    <source>
        <dbReference type="ARBA" id="ARBA00022475"/>
    </source>
</evidence>
<name>A0A0B7J6P4_9RICK</name>
<dbReference type="PANTHER" id="PTHR10566">
    <property type="entry name" value="CHAPERONE-ACTIVITY OF BC1 COMPLEX CABC1 -RELATED"/>
    <property type="match status" value="1"/>
</dbReference>
<evidence type="ECO:0000256" key="8">
    <source>
        <dbReference type="ARBA" id="ARBA00023136"/>
    </source>
</evidence>
<comment type="pathway">
    <text evidence="1">Cofactor biosynthesis; ubiquinone biosynthesis [regulation].</text>
</comment>
<dbReference type="InterPro" id="IPR011009">
    <property type="entry name" value="Kinase-like_dom_sf"/>
</dbReference>
<dbReference type="GO" id="GO:0006744">
    <property type="term" value="P:ubiquinone biosynthetic process"/>
    <property type="evidence" value="ECO:0007669"/>
    <property type="project" value="UniProtKB-UniPathway"/>
</dbReference>
<dbReference type="PANTHER" id="PTHR10566:SF113">
    <property type="entry name" value="PROTEIN ACTIVITY OF BC1 COMPLEX KINASE 7, CHLOROPLASTIC"/>
    <property type="match status" value="1"/>
</dbReference>
<dbReference type="NCBIfam" id="TIGR01982">
    <property type="entry name" value="UbiB"/>
    <property type="match status" value="1"/>
</dbReference>
<feature type="domain" description="Protein kinase" evidence="9">
    <location>
        <begin position="157"/>
        <end position="489"/>
    </location>
</feature>
<dbReference type="UniPathway" id="UPA00232"/>
<dbReference type="GO" id="GO:0005524">
    <property type="term" value="F:ATP binding"/>
    <property type="evidence" value="ECO:0007669"/>
    <property type="project" value="InterPro"/>
</dbReference>
<keyword evidence="5" id="KW-0831">Ubiquinone biosynthesis</keyword>
<gene>
    <name evidence="10" type="primary">ubiB</name>
    <name evidence="10" type="ORF">RMONA_08500</name>
</gene>
<dbReference type="Proteomes" id="UP000018149">
    <property type="component" value="Chromosome I"/>
</dbReference>
<evidence type="ECO:0000256" key="4">
    <source>
        <dbReference type="ARBA" id="ARBA00022519"/>
    </source>
</evidence>
<evidence type="ECO:0000259" key="9">
    <source>
        <dbReference type="PROSITE" id="PS50011"/>
    </source>
</evidence>
<keyword evidence="10" id="KW-0808">Transferase</keyword>
<dbReference type="InterPro" id="IPR010232">
    <property type="entry name" value="UbiB"/>
</dbReference>
<dbReference type="InterPro" id="IPR050154">
    <property type="entry name" value="UbiB_kinase"/>
</dbReference>
<keyword evidence="4" id="KW-0997">Cell inner membrane</keyword>
<dbReference type="Gene3D" id="1.10.510.10">
    <property type="entry name" value="Transferase(Phosphotransferase) domain 1"/>
    <property type="match status" value="1"/>
</dbReference>
<protein>
    <recommendedName>
        <fullName evidence="9">Protein kinase domain-containing protein</fullName>
    </recommendedName>
</protein>
<dbReference type="EMBL" id="LN794217">
    <property type="protein sequence ID" value="CEO18044.1"/>
    <property type="molecule type" value="Genomic_DNA"/>
</dbReference>
<evidence type="ECO:0000256" key="5">
    <source>
        <dbReference type="ARBA" id="ARBA00022688"/>
    </source>
</evidence>
<dbReference type="HOGENOM" id="CLU_006533_0_0_5"/>
<dbReference type="AlphaFoldDB" id="A0A0B7J6P4"/>
<keyword evidence="3" id="KW-1003">Cell membrane</keyword>
<dbReference type="KEGG" id="rmc:RMONA_08500"/>
<dbReference type="InterPro" id="IPR004147">
    <property type="entry name" value="ABC1_dom"/>
</dbReference>
<evidence type="ECO:0000256" key="1">
    <source>
        <dbReference type="ARBA" id="ARBA00005020"/>
    </source>
</evidence>
<keyword evidence="11" id="KW-1185">Reference proteome</keyword>
<comment type="similarity">
    <text evidence="2">Belongs to the protein kinase superfamily. ADCK protein kinase family.</text>
</comment>
<dbReference type="InterPro" id="IPR000719">
    <property type="entry name" value="Prot_kinase_dom"/>
</dbReference>
<keyword evidence="7" id="KW-1133">Transmembrane helix</keyword>